<evidence type="ECO:0000259" key="1">
    <source>
        <dbReference type="Pfam" id="PF05118"/>
    </source>
</evidence>
<protein>
    <submittedName>
        <fullName evidence="2">Aspartyl/asparaginyl beta-hydroxylase domain-containing protein</fullName>
    </submittedName>
</protein>
<evidence type="ECO:0000313" key="3">
    <source>
        <dbReference type="Proteomes" id="UP001595805"/>
    </source>
</evidence>
<dbReference type="InterPro" id="IPR027443">
    <property type="entry name" value="IPNS-like_sf"/>
</dbReference>
<dbReference type="Gene3D" id="2.60.120.330">
    <property type="entry name" value="B-lactam Antibiotic, Isopenicillin N Synthase, Chain"/>
    <property type="match status" value="1"/>
</dbReference>
<reference evidence="3" key="1">
    <citation type="journal article" date="2019" name="Int. J. Syst. Evol. Microbiol.">
        <title>The Global Catalogue of Microorganisms (GCM) 10K type strain sequencing project: providing services to taxonomists for standard genome sequencing and annotation.</title>
        <authorList>
            <consortium name="The Broad Institute Genomics Platform"/>
            <consortium name="The Broad Institute Genome Sequencing Center for Infectious Disease"/>
            <person name="Wu L."/>
            <person name="Ma J."/>
        </authorList>
    </citation>
    <scope>NUCLEOTIDE SEQUENCE [LARGE SCALE GENOMIC DNA]</scope>
    <source>
        <strain evidence="3">CCUG 60523</strain>
    </source>
</reference>
<name>A0ABV8ATM0_9BACT</name>
<sequence>MLSPLEKKRIFEIDRVKLPIVFDSNKILEEIRKLNLETFEYYDVLPLRAPAYLVDTSLPFPAPVGDYADGSWTEWMDTKTFQGCPYINEVVNTFKQHTTVNLVRILRLSGNSVVKEHTDPTLALEEEKSMIRLTIPVTHNPECQFILNGRLVDMKPGECWYLKLNDPHKVINEGNSERINLTIDLIPNKWIVDLIYKSIG</sequence>
<dbReference type="EMBL" id="JBHRZS010000007">
    <property type="protein sequence ID" value="MFC3881029.1"/>
    <property type="molecule type" value="Genomic_DNA"/>
</dbReference>
<dbReference type="Pfam" id="PF05118">
    <property type="entry name" value="Asp_Arg_Hydrox"/>
    <property type="match status" value="1"/>
</dbReference>
<dbReference type="SUPFAM" id="SSF51197">
    <property type="entry name" value="Clavaminate synthase-like"/>
    <property type="match status" value="1"/>
</dbReference>
<feature type="domain" description="Aspartyl/asparaginy/proline hydroxylase" evidence="1">
    <location>
        <begin position="78"/>
        <end position="186"/>
    </location>
</feature>
<accession>A0ABV8ATM0</accession>
<organism evidence="2 3">
    <name type="scientific">Algoriphagus namhaensis</name>
    <dbReference type="NCBI Taxonomy" id="915353"/>
    <lineage>
        <taxon>Bacteria</taxon>
        <taxon>Pseudomonadati</taxon>
        <taxon>Bacteroidota</taxon>
        <taxon>Cytophagia</taxon>
        <taxon>Cytophagales</taxon>
        <taxon>Cyclobacteriaceae</taxon>
        <taxon>Algoriphagus</taxon>
    </lineage>
</organism>
<proteinExistence type="predicted"/>
<gene>
    <name evidence="2" type="ORF">ACFOSV_12615</name>
</gene>
<dbReference type="InterPro" id="IPR007803">
    <property type="entry name" value="Asp/Arg/Pro-Hydrxlase"/>
</dbReference>
<keyword evidence="3" id="KW-1185">Reference proteome</keyword>
<dbReference type="Proteomes" id="UP001595805">
    <property type="component" value="Unassembled WGS sequence"/>
</dbReference>
<dbReference type="RefSeq" id="WP_377906370.1">
    <property type="nucleotide sequence ID" value="NZ_JBHRZS010000007.1"/>
</dbReference>
<comment type="caution">
    <text evidence="2">The sequence shown here is derived from an EMBL/GenBank/DDBJ whole genome shotgun (WGS) entry which is preliminary data.</text>
</comment>
<evidence type="ECO:0000313" key="2">
    <source>
        <dbReference type="EMBL" id="MFC3881029.1"/>
    </source>
</evidence>